<dbReference type="CDD" id="cd08041">
    <property type="entry name" value="OBF_kDNA_ligase_like"/>
    <property type="match status" value="1"/>
</dbReference>
<dbReference type="STRING" id="490188.SAMN04488068_0572"/>
<dbReference type="GO" id="GO:0005524">
    <property type="term" value="F:ATP binding"/>
    <property type="evidence" value="ECO:0007669"/>
    <property type="project" value="InterPro"/>
</dbReference>
<dbReference type="Gene3D" id="3.30.470.30">
    <property type="entry name" value="DNA ligase/mRNA capping enzyme"/>
    <property type="match status" value="1"/>
</dbReference>
<feature type="domain" description="ATP-dependent DNA ligase family profile" evidence="8">
    <location>
        <begin position="136"/>
        <end position="237"/>
    </location>
</feature>
<evidence type="ECO:0000256" key="2">
    <source>
        <dbReference type="ARBA" id="ARBA00022598"/>
    </source>
</evidence>
<dbReference type="Pfam" id="PF01068">
    <property type="entry name" value="DNA_ligase_A_M"/>
    <property type="match status" value="1"/>
</dbReference>
<dbReference type="InterPro" id="IPR012340">
    <property type="entry name" value="NA-bd_OB-fold"/>
</dbReference>
<dbReference type="PROSITE" id="PS50160">
    <property type="entry name" value="DNA_LIGASE_A3"/>
    <property type="match status" value="1"/>
</dbReference>
<dbReference type="Proteomes" id="UP000199758">
    <property type="component" value="Unassembled WGS sequence"/>
</dbReference>
<dbReference type="PROSITE" id="PS00333">
    <property type="entry name" value="DNA_LIGASE_A2"/>
    <property type="match status" value="1"/>
</dbReference>
<keyword evidence="10" id="KW-1185">Reference proteome</keyword>
<dbReference type="GO" id="GO:0006260">
    <property type="term" value="P:DNA replication"/>
    <property type="evidence" value="ECO:0007669"/>
    <property type="project" value="UniProtKB-KW"/>
</dbReference>
<evidence type="ECO:0000313" key="10">
    <source>
        <dbReference type="Proteomes" id="UP000199758"/>
    </source>
</evidence>
<evidence type="ECO:0000259" key="8">
    <source>
        <dbReference type="PROSITE" id="PS50160"/>
    </source>
</evidence>
<comment type="cofactor">
    <cofactor evidence="1">
        <name>a divalent metal cation</name>
        <dbReference type="ChEBI" id="CHEBI:60240"/>
    </cofactor>
</comment>
<dbReference type="OrthoDB" id="9782700at2"/>
<sequence>MSQPASALWRANALIFGLLLTAVARSQTPPPMQLAETHHLGEPLDIPAYWVSEKYDGVRAWWDGQQLLSRSGHRLSAPAWFTACLPRDARLDGELWTRRGDFENLSGIVRRSVPDDADWRQIHYRVFDLPLAPGRFEQRHQRLLELKAAAGCRWFEVVEQRALADAPALASLLARVVADGGEGLMLRRRDAPYTAGRNRDLLKLKPADDAEAVVIAHQAGRGKYQGMVGALRVRRDDGAEFAIGSGLSDAQRRNPPPIGSTITYAYNGLTRSGLPRFARFVRVRQDP</sequence>
<accession>A0A1M5KHR6</accession>
<dbReference type="PANTHER" id="PTHR47810">
    <property type="entry name" value="DNA LIGASE"/>
    <property type="match status" value="1"/>
</dbReference>
<dbReference type="GO" id="GO:0006281">
    <property type="term" value="P:DNA repair"/>
    <property type="evidence" value="ECO:0007669"/>
    <property type="project" value="UniProtKB-KW"/>
</dbReference>
<keyword evidence="2 9" id="KW-0436">Ligase</keyword>
<organism evidence="9 10">
    <name type="scientific">Hydrocarboniphaga daqingensis</name>
    <dbReference type="NCBI Taxonomy" id="490188"/>
    <lineage>
        <taxon>Bacteria</taxon>
        <taxon>Pseudomonadati</taxon>
        <taxon>Pseudomonadota</taxon>
        <taxon>Gammaproteobacteria</taxon>
        <taxon>Nevskiales</taxon>
        <taxon>Nevskiaceae</taxon>
        <taxon>Hydrocarboniphaga</taxon>
    </lineage>
</organism>
<dbReference type="CDD" id="cd07896">
    <property type="entry name" value="Adenylation_kDNA_ligase_like"/>
    <property type="match status" value="1"/>
</dbReference>
<evidence type="ECO:0000256" key="3">
    <source>
        <dbReference type="ARBA" id="ARBA00022705"/>
    </source>
</evidence>
<protein>
    <submittedName>
        <fullName evidence="9">DNA ligase-1</fullName>
    </submittedName>
</protein>
<dbReference type="SUPFAM" id="SSF50249">
    <property type="entry name" value="Nucleic acid-binding proteins"/>
    <property type="match status" value="1"/>
</dbReference>
<dbReference type="InterPro" id="IPR050326">
    <property type="entry name" value="NAD_dep_DNA_ligaseB"/>
</dbReference>
<dbReference type="EMBL" id="FQWZ01000001">
    <property type="protein sequence ID" value="SHG52307.1"/>
    <property type="molecule type" value="Genomic_DNA"/>
</dbReference>
<evidence type="ECO:0000313" key="9">
    <source>
        <dbReference type="EMBL" id="SHG52307.1"/>
    </source>
</evidence>
<evidence type="ECO:0000256" key="6">
    <source>
        <dbReference type="ARBA" id="ARBA00034003"/>
    </source>
</evidence>
<name>A0A1M5KHR6_9GAMM</name>
<keyword evidence="7" id="KW-0732">Signal</keyword>
<keyword evidence="4" id="KW-0227">DNA damage</keyword>
<evidence type="ECO:0000256" key="4">
    <source>
        <dbReference type="ARBA" id="ARBA00022763"/>
    </source>
</evidence>
<keyword evidence="3" id="KW-0235">DNA replication</keyword>
<dbReference type="Pfam" id="PF14743">
    <property type="entry name" value="DNA_ligase_OB_2"/>
    <property type="match status" value="1"/>
</dbReference>
<dbReference type="SUPFAM" id="SSF56091">
    <property type="entry name" value="DNA ligase/mRNA capping enzyme, catalytic domain"/>
    <property type="match status" value="1"/>
</dbReference>
<evidence type="ECO:0000256" key="1">
    <source>
        <dbReference type="ARBA" id="ARBA00001968"/>
    </source>
</evidence>
<evidence type="ECO:0000256" key="7">
    <source>
        <dbReference type="SAM" id="SignalP"/>
    </source>
</evidence>
<keyword evidence="5" id="KW-0234">DNA repair</keyword>
<proteinExistence type="predicted"/>
<dbReference type="InterPro" id="IPR016059">
    <property type="entry name" value="DNA_ligase_ATP-dep_CS"/>
</dbReference>
<dbReference type="PANTHER" id="PTHR47810:SF1">
    <property type="entry name" value="DNA LIGASE B"/>
    <property type="match status" value="1"/>
</dbReference>
<dbReference type="InterPro" id="IPR029319">
    <property type="entry name" value="DNA_ligase_OB"/>
</dbReference>
<dbReference type="InterPro" id="IPR012310">
    <property type="entry name" value="DNA_ligase_ATP-dep_cent"/>
</dbReference>
<reference evidence="9 10" key="1">
    <citation type="submission" date="2016-11" db="EMBL/GenBank/DDBJ databases">
        <authorList>
            <person name="Jaros S."/>
            <person name="Januszkiewicz K."/>
            <person name="Wedrychowicz H."/>
        </authorList>
    </citation>
    <scope>NUCLEOTIDE SEQUENCE [LARGE SCALE GENOMIC DNA]</scope>
    <source>
        <strain evidence="9 10">CGMCC 1.7049</strain>
    </source>
</reference>
<dbReference type="GO" id="GO:0006310">
    <property type="term" value="P:DNA recombination"/>
    <property type="evidence" value="ECO:0007669"/>
    <property type="project" value="InterPro"/>
</dbReference>
<evidence type="ECO:0000256" key="5">
    <source>
        <dbReference type="ARBA" id="ARBA00023204"/>
    </source>
</evidence>
<dbReference type="Gene3D" id="3.30.1490.70">
    <property type="match status" value="1"/>
</dbReference>
<dbReference type="GO" id="GO:0003910">
    <property type="term" value="F:DNA ligase (ATP) activity"/>
    <property type="evidence" value="ECO:0007669"/>
    <property type="project" value="UniProtKB-EC"/>
</dbReference>
<dbReference type="RefSeq" id="WP_072893611.1">
    <property type="nucleotide sequence ID" value="NZ_FQWZ01000001.1"/>
</dbReference>
<dbReference type="NCBIfam" id="NF006592">
    <property type="entry name" value="PRK09125.1"/>
    <property type="match status" value="1"/>
</dbReference>
<gene>
    <name evidence="9" type="ORF">SAMN04488068_0572</name>
</gene>
<feature type="signal peptide" evidence="7">
    <location>
        <begin position="1"/>
        <end position="26"/>
    </location>
</feature>
<dbReference type="AlphaFoldDB" id="A0A1M5KHR6"/>
<dbReference type="Gene3D" id="2.40.50.140">
    <property type="entry name" value="Nucleic acid-binding proteins"/>
    <property type="match status" value="1"/>
</dbReference>
<feature type="chain" id="PRO_5012702834" evidence="7">
    <location>
        <begin position="27"/>
        <end position="287"/>
    </location>
</feature>
<comment type="catalytic activity">
    <reaction evidence="6">
        <text>ATP + (deoxyribonucleotide)n-3'-hydroxyl + 5'-phospho-(deoxyribonucleotide)m = (deoxyribonucleotide)n+m + AMP + diphosphate.</text>
        <dbReference type="EC" id="6.5.1.1"/>
    </reaction>
</comment>